<dbReference type="EMBL" id="FNJU01000002">
    <property type="protein sequence ID" value="SDP29151.1"/>
    <property type="molecule type" value="Genomic_DNA"/>
</dbReference>
<dbReference type="STRING" id="930152.SAMN05216565_102225"/>
<protein>
    <submittedName>
        <fullName evidence="1">Uncharacterized protein</fullName>
    </submittedName>
</protein>
<evidence type="ECO:0000313" key="1">
    <source>
        <dbReference type="EMBL" id="SDP29151.1"/>
    </source>
</evidence>
<gene>
    <name evidence="1" type="ORF">SAMN05216565_102225</name>
</gene>
<keyword evidence="2" id="KW-1185">Reference proteome</keyword>
<reference evidence="2" key="1">
    <citation type="submission" date="2016-10" db="EMBL/GenBank/DDBJ databases">
        <authorList>
            <person name="Varghese N."/>
            <person name="Submissions S."/>
        </authorList>
    </citation>
    <scope>NUCLEOTIDE SEQUENCE [LARGE SCALE GENOMIC DNA]</scope>
    <source>
        <strain evidence="2">IBRC-M10078</strain>
    </source>
</reference>
<sequence length="96" mass="11520">MNSIQDALYNWLTIKIVADARPDDHAAIETYELFDQILIKEHGVTDIKIIKDDTFYHLSYLLQDEPKKTRFPIELIDIMYNQIEQEPEKYKNYQKK</sequence>
<dbReference type="RefSeq" id="WP_090850550.1">
    <property type="nucleotide sequence ID" value="NZ_FNJU01000002.1"/>
</dbReference>
<dbReference type="Proteomes" id="UP000199159">
    <property type="component" value="Unassembled WGS sequence"/>
</dbReference>
<dbReference type="AlphaFoldDB" id="A0A1H0RI81"/>
<dbReference type="OrthoDB" id="2692034at2"/>
<accession>A0A1H0RI81</accession>
<proteinExistence type="predicted"/>
<organism evidence="1 2">
    <name type="scientific">Litchfieldia salsa</name>
    <dbReference type="NCBI Taxonomy" id="930152"/>
    <lineage>
        <taxon>Bacteria</taxon>
        <taxon>Bacillati</taxon>
        <taxon>Bacillota</taxon>
        <taxon>Bacilli</taxon>
        <taxon>Bacillales</taxon>
        <taxon>Bacillaceae</taxon>
        <taxon>Litchfieldia</taxon>
    </lineage>
</organism>
<evidence type="ECO:0000313" key="2">
    <source>
        <dbReference type="Proteomes" id="UP000199159"/>
    </source>
</evidence>
<name>A0A1H0RI81_9BACI</name>